<dbReference type="Gene3D" id="3.90.330.10">
    <property type="entry name" value="Nitrile hydratase alpha /Thiocyanate hydrolase gamma"/>
    <property type="match status" value="1"/>
</dbReference>
<dbReference type="Proteomes" id="UP000186168">
    <property type="component" value="Unassembled WGS sequence"/>
</dbReference>
<evidence type="ECO:0000313" key="3">
    <source>
        <dbReference type="EMBL" id="OMI35680.1"/>
    </source>
</evidence>
<keyword evidence="1" id="KW-0479">Metal-binding</keyword>
<reference evidence="3 4" key="1">
    <citation type="submission" date="2013-05" db="EMBL/GenBank/DDBJ databases">
        <title>Genome sequence of Streptomyces sparsogenes DSM 40356.</title>
        <authorList>
            <person name="Coyne S."/>
            <person name="Seebeck F.P."/>
        </authorList>
    </citation>
    <scope>NUCLEOTIDE SEQUENCE [LARGE SCALE GENOMIC DNA]</scope>
    <source>
        <strain evidence="3 4">DSM 40356</strain>
    </source>
</reference>
<accession>A0A1R1SBQ2</accession>
<dbReference type="GO" id="GO:0003824">
    <property type="term" value="F:catalytic activity"/>
    <property type="evidence" value="ECO:0007669"/>
    <property type="project" value="InterPro"/>
</dbReference>
<gene>
    <name evidence="3" type="ORF">SPAR_30051</name>
</gene>
<dbReference type="InterPro" id="IPR004232">
    <property type="entry name" value="CN_Hdrtase_a/SCN_Hdrlase_g"/>
</dbReference>
<dbReference type="GO" id="GO:0046914">
    <property type="term" value="F:transition metal ion binding"/>
    <property type="evidence" value="ECO:0007669"/>
    <property type="project" value="InterPro"/>
</dbReference>
<dbReference type="EMBL" id="ASQP01000390">
    <property type="protein sequence ID" value="OMI35680.1"/>
    <property type="molecule type" value="Genomic_DNA"/>
</dbReference>
<evidence type="ECO:0000259" key="2">
    <source>
        <dbReference type="Pfam" id="PF02979"/>
    </source>
</evidence>
<dbReference type="RefSeq" id="WP_076971332.1">
    <property type="nucleotide sequence ID" value="NZ_ASQP01000390.1"/>
</dbReference>
<organism evidence="3 4">
    <name type="scientific">Streptomyces sparsogenes DSM 40356</name>
    <dbReference type="NCBI Taxonomy" id="1331668"/>
    <lineage>
        <taxon>Bacteria</taxon>
        <taxon>Bacillati</taxon>
        <taxon>Actinomycetota</taxon>
        <taxon>Actinomycetes</taxon>
        <taxon>Kitasatosporales</taxon>
        <taxon>Streptomycetaceae</taxon>
        <taxon>Streptomyces</taxon>
    </lineage>
</organism>
<evidence type="ECO:0000313" key="4">
    <source>
        <dbReference type="Proteomes" id="UP000186168"/>
    </source>
</evidence>
<name>A0A1R1SBQ2_9ACTN</name>
<dbReference type="Pfam" id="PF02979">
    <property type="entry name" value="NHase_alpha"/>
    <property type="match status" value="1"/>
</dbReference>
<protein>
    <recommendedName>
        <fullName evidence="2">Nitrile hydratase alpha/Thiocyanate hydrolase gamma domain-containing protein</fullName>
    </recommendedName>
</protein>
<dbReference type="InterPro" id="IPR036648">
    <property type="entry name" value="CN_Hdrase_a/SCN_Hdrase_g_sf"/>
</dbReference>
<proteinExistence type="predicted"/>
<keyword evidence="4" id="KW-1185">Reference proteome</keyword>
<evidence type="ECO:0000256" key="1">
    <source>
        <dbReference type="ARBA" id="ARBA00022723"/>
    </source>
</evidence>
<dbReference type="SUPFAM" id="SSF56209">
    <property type="entry name" value="Nitrile hydratase alpha chain"/>
    <property type="match status" value="1"/>
</dbReference>
<sequence length="118" mass="13232">MKHDAGTLHTLRLVNDSAYRARLVADPKAVLCEESGHRPREDFAVEAVEQQDDTIVILLPAKPEGDEDFGERLTEVSQRVYDVLFSSGVGGFLIPDDRLKWILRDIRSSWAARAEPEG</sequence>
<comment type="caution">
    <text evidence="3">The sequence shown here is derived from an EMBL/GenBank/DDBJ whole genome shotgun (WGS) entry which is preliminary data.</text>
</comment>
<dbReference type="AlphaFoldDB" id="A0A1R1SBQ2"/>
<feature type="domain" description="Nitrile hydratase alpha/Thiocyanate hydrolase gamma" evidence="2">
    <location>
        <begin position="16"/>
        <end position="71"/>
    </location>
</feature>